<dbReference type="EMBL" id="BAABDO010000019">
    <property type="protein sequence ID" value="GAA4135850.1"/>
    <property type="molecule type" value="Genomic_DNA"/>
</dbReference>
<evidence type="ECO:0000313" key="2">
    <source>
        <dbReference type="EMBL" id="GAA4135850.1"/>
    </source>
</evidence>
<accession>A0ABP7YGX3</accession>
<gene>
    <name evidence="2" type="ORF">GCM10022416_18920</name>
</gene>
<protein>
    <submittedName>
        <fullName evidence="2">Uncharacterized protein</fullName>
    </submittedName>
</protein>
<feature type="compositionally biased region" description="Polar residues" evidence="1">
    <location>
        <begin position="57"/>
        <end position="68"/>
    </location>
</feature>
<dbReference type="Proteomes" id="UP001500266">
    <property type="component" value="Unassembled WGS sequence"/>
</dbReference>
<evidence type="ECO:0000256" key="1">
    <source>
        <dbReference type="SAM" id="MobiDB-lite"/>
    </source>
</evidence>
<evidence type="ECO:0000313" key="3">
    <source>
        <dbReference type="Proteomes" id="UP001500266"/>
    </source>
</evidence>
<reference evidence="3" key="1">
    <citation type="journal article" date="2019" name="Int. J. Syst. Evol. Microbiol.">
        <title>The Global Catalogue of Microorganisms (GCM) 10K type strain sequencing project: providing services to taxonomists for standard genome sequencing and annotation.</title>
        <authorList>
            <consortium name="The Broad Institute Genomics Platform"/>
            <consortium name="The Broad Institute Genome Sequencing Center for Infectious Disease"/>
            <person name="Wu L."/>
            <person name="Ma J."/>
        </authorList>
    </citation>
    <scope>NUCLEOTIDE SEQUENCE [LARGE SCALE GENOMIC DNA]</scope>
    <source>
        <strain evidence="3">JCM 17316</strain>
    </source>
</reference>
<feature type="region of interest" description="Disordered" evidence="1">
    <location>
        <begin position="40"/>
        <end position="68"/>
    </location>
</feature>
<keyword evidence="3" id="KW-1185">Reference proteome</keyword>
<proteinExistence type="predicted"/>
<organism evidence="2 3">
    <name type="scientific">Actinomadura keratinilytica</name>
    <dbReference type="NCBI Taxonomy" id="547461"/>
    <lineage>
        <taxon>Bacteria</taxon>
        <taxon>Bacillati</taxon>
        <taxon>Actinomycetota</taxon>
        <taxon>Actinomycetes</taxon>
        <taxon>Streptosporangiales</taxon>
        <taxon>Thermomonosporaceae</taxon>
        <taxon>Actinomadura</taxon>
    </lineage>
</organism>
<name>A0ABP7YGX3_9ACTN</name>
<sequence>MGGGHASWRTADFRKVRVRVKELTTEAFLLVPGHDVHSLDLAADRPSSPASERRPGTTDTPMVQNNFSDRVDASGATFGIGSFRWWPVGFTACRPVSRAAVVRGIREDRA</sequence>
<comment type="caution">
    <text evidence="2">The sequence shown here is derived from an EMBL/GenBank/DDBJ whole genome shotgun (WGS) entry which is preliminary data.</text>
</comment>